<protein>
    <recommendedName>
        <fullName evidence="1">SnoaL-like domain-containing protein</fullName>
    </recommendedName>
</protein>
<dbReference type="Pfam" id="PF12680">
    <property type="entry name" value="SnoaL_2"/>
    <property type="match status" value="1"/>
</dbReference>
<dbReference type="Gene3D" id="3.10.450.50">
    <property type="match status" value="1"/>
</dbReference>
<evidence type="ECO:0000313" key="2">
    <source>
        <dbReference type="EMBL" id="QCK16861.1"/>
    </source>
</evidence>
<evidence type="ECO:0000259" key="1">
    <source>
        <dbReference type="Pfam" id="PF12680"/>
    </source>
</evidence>
<dbReference type="InterPro" id="IPR032710">
    <property type="entry name" value="NTF2-like_dom_sf"/>
</dbReference>
<sequence>MKSSAEINKQNAISFYDMMFNQCLPAVAVSNFVGSEYIQHNPDVGDGKNAFIEYFEKMAMEYPGKRVEFKRAIAEGNLVVLHCYQHWPGDKDYAGIDIFRFDEEGKIVEHWDVLQVIPDTAKNDNGMF</sequence>
<keyword evidence="3" id="KW-1185">Reference proteome</keyword>
<dbReference type="KEGG" id="fpf:DCC35_20050"/>
<dbReference type="AlphaFoldDB" id="A0A4D7JMN2"/>
<gene>
    <name evidence="2" type="ORF">DCC35_20050</name>
</gene>
<accession>A0A4D7JMN2</accession>
<name>A0A4D7JMN2_9BACT</name>
<feature type="domain" description="SnoaL-like" evidence="1">
    <location>
        <begin position="28"/>
        <end position="110"/>
    </location>
</feature>
<dbReference type="SUPFAM" id="SSF54427">
    <property type="entry name" value="NTF2-like"/>
    <property type="match status" value="1"/>
</dbReference>
<dbReference type="InterPro" id="IPR037401">
    <property type="entry name" value="SnoaL-like"/>
</dbReference>
<dbReference type="RefSeq" id="WP_137092454.1">
    <property type="nucleotide sequence ID" value="NZ_CP028923.1"/>
</dbReference>
<organism evidence="2 3">
    <name type="scientific">Mangrovivirga cuniculi</name>
    <dbReference type="NCBI Taxonomy" id="2715131"/>
    <lineage>
        <taxon>Bacteria</taxon>
        <taxon>Pseudomonadati</taxon>
        <taxon>Bacteroidota</taxon>
        <taxon>Cytophagia</taxon>
        <taxon>Cytophagales</taxon>
        <taxon>Mangrovivirgaceae</taxon>
        <taxon>Mangrovivirga</taxon>
    </lineage>
</organism>
<dbReference type="EMBL" id="CP028923">
    <property type="protein sequence ID" value="QCK16861.1"/>
    <property type="molecule type" value="Genomic_DNA"/>
</dbReference>
<evidence type="ECO:0000313" key="3">
    <source>
        <dbReference type="Proteomes" id="UP000298616"/>
    </source>
</evidence>
<dbReference type="OrthoDB" id="9812089at2"/>
<dbReference type="Proteomes" id="UP000298616">
    <property type="component" value="Chromosome"/>
</dbReference>
<proteinExistence type="predicted"/>
<reference evidence="2 3" key="1">
    <citation type="submission" date="2018-04" db="EMBL/GenBank/DDBJ databases">
        <title>Complete genome uncultured novel isolate.</title>
        <authorList>
            <person name="Merlino G."/>
        </authorList>
    </citation>
    <scope>NUCLEOTIDE SEQUENCE [LARGE SCALE GENOMIC DNA]</scope>
    <source>
        <strain evidence="3">R1DC9</strain>
    </source>
</reference>